<organism evidence="7 8">
    <name type="scientific">Nocardiopsis codii</name>
    <dbReference type="NCBI Taxonomy" id="3065942"/>
    <lineage>
        <taxon>Bacteria</taxon>
        <taxon>Bacillati</taxon>
        <taxon>Actinomycetota</taxon>
        <taxon>Actinomycetes</taxon>
        <taxon>Streptosporangiales</taxon>
        <taxon>Nocardiopsidaceae</taxon>
        <taxon>Nocardiopsis</taxon>
    </lineage>
</organism>
<evidence type="ECO:0000256" key="2">
    <source>
        <dbReference type="ARBA" id="ARBA00023136"/>
    </source>
</evidence>
<dbReference type="EMBL" id="JAUZMY010000008">
    <property type="protein sequence ID" value="MEE2037571.1"/>
    <property type="molecule type" value="Genomic_DNA"/>
</dbReference>
<dbReference type="SUPFAM" id="SSF48452">
    <property type="entry name" value="TPR-like"/>
    <property type="match status" value="1"/>
</dbReference>
<feature type="region of interest" description="Disordered" evidence="4">
    <location>
        <begin position="308"/>
        <end position="329"/>
    </location>
</feature>
<reference evidence="7 8" key="1">
    <citation type="submission" date="2023-08" db="EMBL/GenBank/DDBJ databases">
        <authorList>
            <person name="Girao M."/>
            <person name="Carvalho M.F."/>
        </authorList>
    </citation>
    <scope>NUCLEOTIDE SEQUENCE [LARGE SCALE GENOMIC DNA]</scope>
    <source>
        <strain evidence="7 8">CT-R113</strain>
    </source>
</reference>
<dbReference type="InterPro" id="IPR005158">
    <property type="entry name" value="BTAD"/>
</dbReference>
<evidence type="ECO:0000256" key="4">
    <source>
        <dbReference type="SAM" id="MobiDB-lite"/>
    </source>
</evidence>
<sequence length="829" mass="86306">MNPPRTALAAITTLALLIAPPVLLGQQTWPDIANVSGDHLRLSLLSAALPPPVLHTLALALLWLLWAAFALLVAADAVALLRGQAPRIGLLRLAATGIAGTSAAVSAPAVAAVAPADSTPTAGAQDAHGAHTDEPVHVVERTRTLGGFGLGSADLTPAMTEDLGPTVELLRLFGDPGTPITVSGHTDATGPDEYNRALSRQRAEAVAAALTAHLGEGWSITAEGAGSGRPRAHPDLGPSADRRAEITYTLTTAVRGAADSPAEHEERTADGHGVDAPVTEAEDTGALPVGAVLAGAVAGGAVGAVTGRLTAPGRRGRHRDPEDGLDTGPYDSGPFDDGSFDDGLAVEEPLGEPVPVVRGDDGSVVSAQGYVRVADNLGVSARDGLGVTGTHAVGVCASLIGRALADPDVRVITTREVMDRAGASFRVRAPDMTVSADTASAVTEAQLAYITAARDDGVSSRTLLVVEATGHARTRDRLRSLRDGDGEAVALILGEERGSPTVRCDAFDSVGVTALDGTTATYEGLRLLHVDQATFAAHFTTAVEEPRPAEADVSVPPETGRGEAVPDGQGQPGGTGPAPAAESSSKVGIQLFAPQPRITVDGVDIGTRMRASSRTMLAYLALHPDGVGTDALTDALFPDSAESKARSLRNTACTSARGAVREALDDPAAEIIDVALGRYRIRHDLVDVDVWRFDRSLGAARSAHESETVRSCLQAAANEYGHLLLTESELPWMEEKRESYRRAAADCFVGLAKATGDARRALTWLERARESDDLNEAVYQELMRAQAGAGRPDAVERTYQDLADRLKAMRARPSAATRNLLADLTSTFR</sequence>
<evidence type="ECO:0000313" key="7">
    <source>
        <dbReference type="EMBL" id="MEE2037571.1"/>
    </source>
</evidence>
<feature type="domain" description="OmpA-like" evidence="6">
    <location>
        <begin position="135"/>
        <end position="252"/>
    </location>
</feature>
<evidence type="ECO:0000256" key="5">
    <source>
        <dbReference type="SAM" id="Phobius"/>
    </source>
</evidence>
<dbReference type="PANTHER" id="PTHR35807">
    <property type="entry name" value="TRANSCRIPTIONAL REGULATOR REDD-RELATED"/>
    <property type="match status" value="1"/>
</dbReference>
<name>A0ABU7K5P8_9ACTN</name>
<evidence type="ECO:0000256" key="1">
    <source>
        <dbReference type="ARBA" id="ARBA00004370"/>
    </source>
</evidence>
<evidence type="ECO:0000259" key="6">
    <source>
        <dbReference type="PROSITE" id="PS51123"/>
    </source>
</evidence>
<dbReference type="InterPro" id="IPR051677">
    <property type="entry name" value="AfsR-DnrI-RedD_regulator"/>
</dbReference>
<feature type="transmembrane region" description="Helical" evidence="5">
    <location>
        <begin position="93"/>
        <end position="114"/>
    </location>
</feature>
<dbReference type="InterPro" id="IPR006665">
    <property type="entry name" value="OmpA-like"/>
</dbReference>
<keyword evidence="5" id="KW-0812">Transmembrane</keyword>
<dbReference type="Pfam" id="PF00691">
    <property type="entry name" value="OmpA"/>
    <property type="match status" value="1"/>
</dbReference>
<keyword evidence="5" id="KW-1133">Transmembrane helix</keyword>
<feature type="transmembrane region" description="Helical" evidence="5">
    <location>
        <begin position="53"/>
        <end position="81"/>
    </location>
</feature>
<accession>A0ABU7K5P8</accession>
<feature type="region of interest" description="Disordered" evidence="4">
    <location>
        <begin position="255"/>
        <end position="275"/>
    </location>
</feature>
<keyword evidence="8" id="KW-1185">Reference proteome</keyword>
<dbReference type="Gene3D" id="1.10.10.10">
    <property type="entry name" value="Winged helix-like DNA-binding domain superfamily/Winged helix DNA-binding domain"/>
    <property type="match status" value="1"/>
</dbReference>
<dbReference type="Pfam" id="PF03704">
    <property type="entry name" value="BTAD"/>
    <property type="match status" value="1"/>
</dbReference>
<feature type="compositionally biased region" description="Basic and acidic residues" evidence="4">
    <location>
        <begin position="261"/>
        <end position="273"/>
    </location>
</feature>
<gene>
    <name evidence="7" type="ORF">Q8791_10095</name>
</gene>
<evidence type="ECO:0000313" key="8">
    <source>
        <dbReference type="Proteomes" id="UP001356095"/>
    </source>
</evidence>
<dbReference type="InterPro" id="IPR011990">
    <property type="entry name" value="TPR-like_helical_dom_sf"/>
</dbReference>
<dbReference type="Proteomes" id="UP001356095">
    <property type="component" value="Unassembled WGS sequence"/>
</dbReference>
<dbReference type="Gene3D" id="3.30.1330.60">
    <property type="entry name" value="OmpA-like domain"/>
    <property type="match status" value="1"/>
</dbReference>
<dbReference type="PROSITE" id="PS51123">
    <property type="entry name" value="OMPA_2"/>
    <property type="match status" value="1"/>
</dbReference>
<dbReference type="InterPro" id="IPR006664">
    <property type="entry name" value="OMP_bac"/>
</dbReference>
<protein>
    <submittedName>
        <fullName evidence="7">OmpA family protein</fullName>
    </submittedName>
</protein>
<dbReference type="SMART" id="SM01043">
    <property type="entry name" value="BTAD"/>
    <property type="match status" value="1"/>
</dbReference>
<comment type="caution">
    <text evidence="7">The sequence shown here is derived from an EMBL/GenBank/DDBJ whole genome shotgun (WGS) entry which is preliminary data.</text>
</comment>
<dbReference type="PRINTS" id="PR01021">
    <property type="entry name" value="OMPADOMAIN"/>
</dbReference>
<keyword evidence="2 3" id="KW-0472">Membrane</keyword>
<proteinExistence type="predicted"/>
<evidence type="ECO:0000256" key="3">
    <source>
        <dbReference type="PROSITE-ProRule" id="PRU00473"/>
    </source>
</evidence>
<feature type="region of interest" description="Disordered" evidence="4">
    <location>
        <begin position="542"/>
        <end position="585"/>
    </location>
</feature>
<dbReference type="Gene3D" id="1.25.40.10">
    <property type="entry name" value="Tetratricopeptide repeat domain"/>
    <property type="match status" value="1"/>
</dbReference>
<dbReference type="SUPFAM" id="SSF103088">
    <property type="entry name" value="OmpA-like"/>
    <property type="match status" value="1"/>
</dbReference>
<dbReference type="InterPro" id="IPR036388">
    <property type="entry name" value="WH-like_DNA-bd_sf"/>
</dbReference>
<comment type="subcellular location">
    <subcellularLocation>
        <location evidence="1">Membrane</location>
    </subcellularLocation>
</comment>
<dbReference type="InterPro" id="IPR036737">
    <property type="entry name" value="OmpA-like_sf"/>
</dbReference>
<dbReference type="RefSeq" id="WP_330091370.1">
    <property type="nucleotide sequence ID" value="NZ_JAUZMY010000008.1"/>
</dbReference>